<keyword evidence="3" id="KW-1003">Cell membrane</keyword>
<comment type="subcellular location">
    <subcellularLocation>
        <location evidence="1">Cell membrane</location>
        <topology evidence="1">Multi-pass membrane protein</topology>
    </subcellularLocation>
</comment>
<dbReference type="Gene3D" id="3.40.50.300">
    <property type="entry name" value="P-loop containing nucleotide triphosphate hydrolases"/>
    <property type="match status" value="1"/>
</dbReference>
<evidence type="ECO:0000313" key="7">
    <source>
        <dbReference type="EMBL" id="RJG54218.1"/>
    </source>
</evidence>
<dbReference type="EMBL" id="QVRA01000011">
    <property type="protein sequence ID" value="RJG54218.1"/>
    <property type="molecule type" value="Genomic_DNA"/>
</dbReference>
<dbReference type="SUPFAM" id="SSF52540">
    <property type="entry name" value="P-loop containing nucleoside triphosphate hydrolases"/>
    <property type="match status" value="1"/>
</dbReference>
<accession>A0A418YRF9</accession>
<keyword evidence="4" id="KW-0812">Transmembrane</keyword>
<evidence type="ECO:0000256" key="1">
    <source>
        <dbReference type="ARBA" id="ARBA00004651"/>
    </source>
</evidence>
<evidence type="ECO:0000256" key="2">
    <source>
        <dbReference type="ARBA" id="ARBA00008806"/>
    </source>
</evidence>
<keyword evidence="5" id="KW-1133">Transmembrane helix</keyword>
<evidence type="ECO:0000256" key="5">
    <source>
        <dbReference type="ARBA" id="ARBA00022989"/>
    </source>
</evidence>
<keyword evidence="8" id="KW-1185">Reference proteome</keyword>
<dbReference type="PANTHER" id="PTHR37937">
    <property type="entry name" value="CONJUGATIVE TRANSFER: DNA TRANSPORT"/>
    <property type="match status" value="1"/>
</dbReference>
<dbReference type="GO" id="GO:0005886">
    <property type="term" value="C:plasma membrane"/>
    <property type="evidence" value="ECO:0007669"/>
    <property type="project" value="UniProtKB-SubCell"/>
</dbReference>
<dbReference type="InterPro" id="IPR027417">
    <property type="entry name" value="P-loop_NTPase"/>
</dbReference>
<name>A0A418YRF9_9SPHN</name>
<dbReference type="PANTHER" id="PTHR37937:SF1">
    <property type="entry name" value="CONJUGATIVE TRANSFER: DNA TRANSPORT"/>
    <property type="match status" value="1"/>
</dbReference>
<dbReference type="InterPro" id="IPR051539">
    <property type="entry name" value="T4SS-coupling_protein"/>
</dbReference>
<dbReference type="OrthoDB" id="9759295at2"/>
<keyword evidence="6" id="KW-0472">Membrane</keyword>
<evidence type="ECO:0000256" key="3">
    <source>
        <dbReference type="ARBA" id="ARBA00022475"/>
    </source>
</evidence>
<reference evidence="7 8" key="1">
    <citation type="submission" date="2018-08" db="EMBL/GenBank/DDBJ databases">
        <title>Sphingobium sp. EO9.</title>
        <authorList>
            <person name="Park Y."/>
            <person name="Kim K.H."/>
            <person name="Jeon C.O."/>
        </authorList>
    </citation>
    <scope>NUCLEOTIDE SEQUENCE [LARGE SCALE GENOMIC DNA]</scope>
    <source>
        <strain evidence="7 8">EO9</strain>
    </source>
</reference>
<dbReference type="AlphaFoldDB" id="A0A418YRF9"/>
<comment type="similarity">
    <text evidence="2">Belongs to the VirD4/TraG family.</text>
</comment>
<comment type="caution">
    <text evidence="7">The sequence shown here is derived from an EMBL/GenBank/DDBJ whole genome shotgun (WGS) entry which is preliminary data.</text>
</comment>
<dbReference type="Pfam" id="PF02534">
    <property type="entry name" value="T4SS-DNA_transf"/>
    <property type="match status" value="1"/>
</dbReference>
<gene>
    <name evidence="7" type="ORF">D0Z70_13890</name>
</gene>
<proteinExistence type="inferred from homology"/>
<evidence type="ECO:0000256" key="6">
    <source>
        <dbReference type="ARBA" id="ARBA00023136"/>
    </source>
</evidence>
<dbReference type="CDD" id="cd01127">
    <property type="entry name" value="TrwB_TraG_TraD_VirD4"/>
    <property type="match status" value="1"/>
</dbReference>
<evidence type="ECO:0000313" key="8">
    <source>
        <dbReference type="Proteomes" id="UP000283469"/>
    </source>
</evidence>
<dbReference type="InterPro" id="IPR003688">
    <property type="entry name" value="TraG/VirD4"/>
</dbReference>
<protein>
    <submittedName>
        <fullName evidence="7">Type IV secretory system conjugative DNA transfer family protein</fullName>
    </submittedName>
</protein>
<dbReference type="Proteomes" id="UP000283469">
    <property type="component" value="Unassembled WGS sequence"/>
</dbReference>
<evidence type="ECO:0000256" key="4">
    <source>
        <dbReference type="ARBA" id="ARBA00022692"/>
    </source>
</evidence>
<organism evidence="7 8">
    <name type="scientific">Sphingobium terrigena</name>
    <dbReference type="NCBI Taxonomy" id="2304063"/>
    <lineage>
        <taxon>Bacteria</taxon>
        <taxon>Pseudomonadati</taxon>
        <taxon>Pseudomonadota</taxon>
        <taxon>Alphaproteobacteria</taxon>
        <taxon>Sphingomonadales</taxon>
        <taxon>Sphingomonadaceae</taxon>
        <taxon>Sphingobium</taxon>
    </lineage>
</organism>
<sequence>MKAATMIDPSREDLRHGVARWANDAEIERGGLFDKDGLFVGYKGNRQLALKSDSPGIVIAGSGAGKGRDWLIETIIRGGNHPLLVCDPKGELAAVTIASFIRWKAFVYLWNPTRLHGMVSHATNPLDVLTLSSPDFHGDCADLANCMIPLVGTGGNNGHHFEKKAREWITALLKSLVEQNDNVTLPMLWRMVQAIRSDAKVWAKQLDAMEKSRFADVAAAGVDIWTAQRHSTSNEFGLIYSTIKAHLSFLNDPTLCASLENPDFSLRDLTSEQLTSLFLMVPRRNIPQWAPVLRLMFTVALLYKARAPQARRLTMLIDEAGQLGRFEELLSAFTIGRGEGVRTIAVFQDIDQIARNFGREAITGFIGSAQWRCFFGVRDYPTAQLISHMLGNETLEFDDKLQQQNAVRMQRDAKRRFFQGDDPRQAAYDYRHYREAAISRTKMQRALMTADEILGMSDNQMISFISGLDVPPILANKYPYYTTKSLNGLWLPNPYHPPLDRVKLPGMFGGSWYRVITADVPPELAHFPQYCDARISYVDA</sequence>